<dbReference type="InterPro" id="IPR032675">
    <property type="entry name" value="LRR_dom_sf"/>
</dbReference>
<keyword evidence="6" id="KW-0378">Hydrolase</keyword>
<dbReference type="InterPro" id="IPR058192">
    <property type="entry name" value="WHD_ROQ1-like"/>
</dbReference>
<dbReference type="PROSITE" id="PS50104">
    <property type="entry name" value="TIR"/>
    <property type="match status" value="1"/>
</dbReference>
<dbReference type="Gene3D" id="3.40.50.300">
    <property type="entry name" value="P-loop containing nucleotide triphosphate hydrolases"/>
    <property type="match status" value="1"/>
</dbReference>
<accession>A0A396HCE3</accession>
<dbReference type="OrthoDB" id="1901675at2759"/>
<dbReference type="SUPFAM" id="SSF52540">
    <property type="entry name" value="P-loop containing nucleoside triphosphate hydrolases"/>
    <property type="match status" value="1"/>
</dbReference>
<dbReference type="Gene3D" id="3.40.50.10140">
    <property type="entry name" value="Toll/interleukin-1 receptor homology (TIR) domain"/>
    <property type="match status" value="1"/>
</dbReference>
<dbReference type="Pfam" id="PF01582">
    <property type="entry name" value="TIR"/>
    <property type="match status" value="1"/>
</dbReference>
<feature type="region of interest" description="Disordered" evidence="4">
    <location>
        <begin position="1129"/>
        <end position="1158"/>
    </location>
</feature>
<dbReference type="InterPro" id="IPR044974">
    <property type="entry name" value="Disease_R_plants"/>
</dbReference>
<evidence type="ECO:0000256" key="2">
    <source>
        <dbReference type="ARBA" id="ARBA00022737"/>
    </source>
</evidence>
<dbReference type="PANTHER" id="PTHR11017:SF271">
    <property type="entry name" value="DISEASE RESISTANCE PROTEIN (TIR-NBS-LRR CLASS) FAMILY"/>
    <property type="match status" value="1"/>
</dbReference>
<dbReference type="InterPro" id="IPR035897">
    <property type="entry name" value="Toll_tir_struct_dom_sf"/>
</dbReference>
<dbReference type="Gramene" id="rna34499">
    <property type="protein sequence ID" value="RHN50231.1"/>
    <property type="gene ID" value="gene34499"/>
</dbReference>
<dbReference type="InterPro" id="IPR000157">
    <property type="entry name" value="TIR_dom"/>
</dbReference>
<dbReference type="InterPro" id="IPR042197">
    <property type="entry name" value="Apaf_helical"/>
</dbReference>
<dbReference type="PRINTS" id="PR00364">
    <property type="entry name" value="DISEASERSIST"/>
</dbReference>
<dbReference type="Gene3D" id="3.80.10.10">
    <property type="entry name" value="Ribonuclease Inhibitor"/>
    <property type="match status" value="1"/>
</dbReference>
<dbReference type="GO" id="GO:0016787">
    <property type="term" value="F:hydrolase activity"/>
    <property type="evidence" value="ECO:0007669"/>
    <property type="project" value="UniProtKB-KW"/>
</dbReference>
<feature type="domain" description="TIR" evidence="5">
    <location>
        <begin position="9"/>
        <end position="179"/>
    </location>
</feature>
<dbReference type="SUPFAM" id="SSF52200">
    <property type="entry name" value="Toll/Interleukin receptor TIR domain"/>
    <property type="match status" value="1"/>
</dbReference>
<proteinExistence type="predicted"/>
<dbReference type="Gene3D" id="1.10.8.430">
    <property type="entry name" value="Helical domain of apoptotic protease-activating factors"/>
    <property type="match status" value="1"/>
</dbReference>
<evidence type="ECO:0000259" key="5">
    <source>
        <dbReference type="PROSITE" id="PS50104"/>
    </source>
</evidence>
<comment type="caution">
    <text evidence="6">The sequence shown here is derived from an EMBL/GenBank/DDBJ whole genome shotgun (WGS) entry which is preliminary data.</text>
</comment>
<dbReference type="InterPro" id="IPR002182">
    <property type="entry name" value="NB-ARC"/>
</dbReference>
<dbReference type="SUPFAM" id="SSF52058">
    <property type="entry name" value="L domain-like"/>
    <property type="match status" value="1"/>
</dbReference>
<dbReference type="EMBL" id="PSQE01000006">
    <property type="protein sequence ID" value="RHN50231.1"/>
    <property type="molecule type" value="Genomic_DNA"/>
</dbReference>
<evidence type="ECO:0000256" key="1">
    <source>
        <dbReference type="ARBA" id="ARBA00022614"/>
    </source>
</evidence>
<dbReference type="InterPro" id="IPR027417">
    <property type="entry name" value="P-loop_NTPase"/>
</dbReference>
<protein>
    <submittedName>
        <fullName evidence="6">Putative TIR domain, P-loop containing nucleoside triphosphate hydrolase</fullName>
    </submittedName>
</protein>
<keyword evidence="3" id="KW-0520">NAD</keyword>
<dbReference type="Pfam" id="PF00931">
    <property type="entry name" value="NB-ARC"/>
    <property type="match status" value="1"/>
</dbReference>
<evidence type="ECO:0000256" key="3">
    <source>
        <dbReference type="ARBA" id="ARBA00023027"/>
    </source>
</evidence>
<dbReference type="FunFam" id="3.40.50.10140:FF:000007">
    <property type="entry name" value="Disease resistance protein (TIR-NBS-LRR class)"/>
    <property type="match status" value="1"/>
</dbReference>
<keyword evidence="1" id="KW-0433">Leucine-rich repeat</keyword>
<dbReference type="GO" id="GO:0007165">
    <property type="term" value="P:signal transduction"/>
    <property type="evidence" value="ECO:0007669"/>
    <property type="project" value="InterPro"/>
</dbReference>
<dbReference type="Pfam" id="PF23282">
    <property type="entry name" value="WHD_ROQ1"/>
    <property type="match status" value="1"/>
</dbReference>
<organism evidence="6">
    <name type="scientific">Medicago truncatula</name>
    <name type="common">Barrel medic</name>
    <name type="synonym">Medicago tribuloides</name>
    <dbReference type="NCBI Taxonomy" id="3880"/>
    <lineage>
        <taxon>Eukaryota</taxon>
        <taxon>Viridiplantae</taxon>
        <taxon>Streptophyta</taxon>
        <taxon>Embryophyta</taxon>
        <taxon>Tracheophyta</taxon>
        <taxon>Spermatophyta</taxon>
        <taxon>Magnoliopsida</taxon>
        <taxon>eudicotyledons</taxon>
        <taxon>Gunneridae</taxon>
        <taxon>Pentapetalae</taxon>
        <taxon>rosids</taxon>
        <taxon>fabids</taxon>
        <taxon>Fabales</taxon>
        <taxon>Fabaceae</taxon>
        <taxon>Papilionoideae</taxon>
        <taxon>50 kb inversion clade</taxon>
        <taxon>NPAAA clade</taxon>
        <taxon>Hologalegina</taxon>
        <taxon>IRL clade</taxon>
        <taxon>Trifolieae</taxon>
        <taxon>Medicago</taxon>
    </lineage>
</organism>
<dbReference type="GO" id="GO:0043531">
    <property type="term" value="F:ADP binding"/>
    <property type="evidence" value="ECO:0007669"/>
    <property type="project" value="InterPro"/>
</dbReference>
<keyword evidence="2" id="KW-0677">Repeat</keyword>
<dbReference type="PANTHER" id="PTHR11017">
    <property type="entry name" value="LEUCINE-RICH REPEAT-CONTAINING PROTEIN"/>
    <property type="match status" value="1"/>
</dbReference>
<dbReference type="SMART" id="SM00255">
    <property type="entry name" value="TIR"/>
    <property type="match status" value="1"/>
</dbReference>
<evidence type="ECO:0000256" key="4">
    <source>
        <dbReference type="SAM" id="MobiDB-lite"/>
    </source>
</evidence>
<evidence type="ECO:0000313" key="6">
    <source>
        <dbReference type="EMBL" id="RHN50231.1"/>
    </source>
</evidence>
<gene>
    <name evidence="6" type="ORF">MtrunA17_Chr6g0455221</name>
</gene>
<reference evidence="6" key="1">
    <citation type="journal article" date="2018" name="Nat. Plants">
        <title>Whole-genome landscape of Medicago truncatula symbiotic genes.</title>
        <authorList>
            <person name="Pecrix Y."/>
            <person name="Gamas P."/>
            <person name="Carrere S."/>
        </authorList>
    </citation>
    <scope>NUCLEOTIDE SEQUENCE</scope>
    <source>
        <tissue evidence="6">Leaves</tissue>
    </source>
</reference>
<dbReference type="Proteomes" id="UP000265566">
    <property type="component" value="Chromosome 6"/>
</dbReference>
<dbReference type="GO" id="GO:0006952">
    <property type="term" value="P:defense response"/>
    <property type="evidence" value="ECO:0007669"/>
    <property type="project" value="InterPro"/>
</dbReference>
<dbReference type="AlphaFoldDB" id="A0A396HCE3"/>
<name>A0A396HCE3_MEDTR</name>
<sequence>MSSARTDTRIHDVFLSFRGEDTRGSFTSHLYASLQNAGITVFRDDVSLKGGDHISTTLSHAIEQSRISVIIFSTNYAESRWCLEELVKIMECQRTIGQIVLPLFYGVDPSQVRHQIGDFGKAFQSLLNKISKVEKDEDDSLKWRDALREAADLAGFVVLNSRNETKDIKDITEKITHLLDKKDMFIADKPVGIDSRMQDVIQRLDIQQSNGVILLGMWGMGGIGKTTIAKAIYNEIGRKFEGRSFLANVREVWEQPTKQVDLQEQLLSDIFRGTTTKIQSIDSGKIILKDRLCHKRILIVLDDVNELEQLDALCGSRNWFGLGSRIIITTRNMHILRGDRVDEIYSNKKMDDSESLELFIWHAFKQVSPKAEFVEISRNAVMYSAGLPLALEVLGRYLYERDVTEWKCVLEKLKTIPNNKVQNKLKISYDGLDDKSQKAIFLDIACFFIGKERNDVIHILNGCRLFAEDGIRVLVERSLVYIDDDNKLGMHDLLRDMGREIICNNPPKDPEEHSRLWLPEDVDGVLARQTGTKAIEGLTLKLPRDSAKCYSTVAFKKMKKLRLLELAGVQLDGNFEHLSRNLRWLSWNGFPLSCIPTNFYQANLVSIELENSNVKDLWKETQRMEKLKILNLSHCHYLTQTPDFSNLPNLEKLVLTDCPSLSEISPSIGHLNEILLINLEDCIGLCNLPRSIYKLKSLKTLILTGCLKIDNLEDDLEHMESLTTLLANNTAIKRVPLSVLRSKSIGYISLCGYEGFSHDLFPFIIQSWMSPTNNLISADQRSFDPMPSFDSMPSFDCLSESFMISDGHALSSYFSLEEPKSCPDELSPRNEYRSFTLLDKLSSDEVCSSHELSYFLEEPKSCPDELSPRNEYRSFTLLDKLSSDEVCSSHELSSISNQLSGLQSLWIDCRSEFQLSEDAKIILDALHATNSKESVPTTTTSQVSNMTTSTLVQSCSEVHVLGSKHSFNSLLIQMRMNCKLTNILEEIILQNMDVNGSDGRFLPGDSYPNWLTFNSEGSSVTFQVPQVEGRNLMSLMCIVYSSTPDNITSDSLINVLVINHTKATIQLYKSEAVVSFEDEEGQRLKSSIEPGNKVEVVFVFKNDFIAKKTAAYLVYDAQNLNAVASRCDENERPAKRFSTGEEPTDDFNRNRKKKNRME</sequence>